<gene>
    <name evidence="2" type="ORF">CFRA_03430</name>
</gene>
<dbReference type="AlphaFoldDB" id="A0A1L7CRL0"/>
<name>A0A1L7CRL0_9CORY</name>
<dbReference type="Proteomes" id="UP000185434">
    <property type="component" value="Chromosome"/>
</dbReference>
<dbReference type="KEGG" id="cfk:CFRA_03430"/>
<accession>A0A1L7CRL0</accession>
<proteinExistence type="predicted"/>
<reference evidence="2 3" key="1">
    <citation type="submission" date="2014-08" db="EMBL/GenBank/DDBJ databases">
        <title>Complete genome sequence of Corynebacterium frankenforstense ST18(T) (=DSM 45800(T)), isolated from raw cow milk.</title>
        <authorList>
            <person name="Ruckert C."/>
            <person name="Albersmeier A."/>
            <person name="Winkler A."/>
            <person name="Lipski A."/>
            <person name="Kalinowski J."/>
        </authorList>
    </citation>
    <scope>NUCLEOTIDE SEQUENCE [LARGE SCALE GENOMIC DNA]</scope>
    <source>
        <strain evidence="2 3">ST18</strain>
    </source>
</reference>
<evidence type="ECO:0000313" key="3">
    <source>
        <dbReference type="Proteomes" id="UP000185434"/>
    </source>
</evidence>
<protein>
    <submittedName>
        <fullName evidence="2">Uncharacterized protein</fullName>
    </submittedName>
</protein>
<organism evidence="2 3">
    <name type="scientific">Corynebacterium frankenforstense DSM 45800</name>
    <dbReference type="NCBI Taxonomy" id="1437875"/>
    <lineage>
        <taxon>Bacteria</taxon>
        <taxon>Bacillati</taxon>
        <taxon>Actinomycetota</taxon>
        <taxon>Actinomycetes</taxon>
        <taxon>Mycobacteriales</taxon>
        <taxon>Corynebacteriaceae</taxon>
        <taxon>Corynebacterium</taxon>
    </lineage>
</organism>
<feature type="region of interest" description="Disordered" evidence="1">
    <location>
        <begin position="142"/>
        <end position="164"/>
    </location>
</feature>
<sequence length="164" mass="17492">MVMIPCLALAACSGQNDERSGASADGSGSSGVEAADRFTGEVGDFTIHVTDLGDPSEIAEVEMPDYDGMKQVSVSADVTNNGAKEIDLACGFDLDVRIFSNGESWGNVGYLERVPGNPSCEDHLKPGETQKMTWVSIMPSEKQPTDLEVEDTSDPNAYAQIKVR</sequence>
<evidence type="ECO:0000313" key="2">
    <source>
        <dbReference type="EMBL" id="APT88483.1"/>
    </source>
</evidence>
<evidence type="ECO:0000256" key="1">
    <source>
        <dbReference type="SAM" id="MobiDB-lite"/>
    </source>
</evidence>
<dbReference type="EMBL" id="CP009247">
    <property type="protein sequence ID" value="APT88483.1"/>
    <property type="molecule type" value="Genomic_DNA"/>
</dbReference>
<keyword evidence="3" id="KW-1185">Reference proteome</keyword>